<dbReference type="EMBL" id="AMYB01000005">
    <property type="protein sequence ID" value="OAD01660.1"/>
    <property type="molecule type" value="Genomic_DNA"/>
</dbReference>
<proteinExistence type="predicted"/>
<gene>
    <name evidence="1" type="ORF">MUCCIDRAFT_111001</name>
</gene>
<keyword evidence="2" id="KW-1185">Reference proteome</keyword>
<comment type="caution">
    <text evidence="1">The sequence shown here is derived from an EMBL/GenBank/DDBJ whole genome shotgun (WGS) entry which is preliminary data.</text>
</comment>
<evidence type="ECO:0000313" key="2">
    <source>
        <dbReference type="Proteomes" id="UP000077051"/>
    </source>
</evidence>
<sequence>MSANNFNKVEICMGCYCGYLAGKYRAPSEKDPTCLDAAWKENHHSLDVAFRKYYHQVDEAQGAVTTPGRCGISRAMPEDEALAMIKKRRKAEGVKERKKACLH</sequence>
<protein>
    <submittedName>
        <fullName evidence="1">Uncharacterized protein</fullName>
    </submittedName>
</protein>
<accession>A0A162QFQ1</accession>
<dbReference type="VEuPathDB" id="FungiDB:MUCCIDRAFT_111001"/>
<evidence type="ECO:0000313" key="1">
    <source>
        <dbReference type="EMBL" id="OAD01660.1"/>
    </source>
</evidence>
<dbReference type="AlphaFoldDB" id="A0A162QFQ1"/>
<reference evidence="1 2" key="1">
    <citation type="submission" date="2015-06" db="EMBL/GenBank/DDBJ databases">
        <title>Expansion of signal transduction pathways in fungi by whole-genome duplication.</title>
        <authorList>
            <consortium name="DOE Joint Genome Institute"/>
            <person name="Corrochano L.M."/>
            <person name="Kuo A."/>
            <person name="Marcet-Houben M."/>
            <person name="Polaino S."/>
            <person name="Salamov A."/>
            <person name="Villalobos J.M."/>
            <person name="Alvarez M.I."/>
            <person name="Avalos J."/>
            <person name="Benito E.P."/>
            <person name="Benoit I."/>
            <person name="Burger G."/>
            <person name="Camino L.P."/>
            <person name="Canovas D."/>
            <person name="Cerda-Olmedo E."/>
            <person name="Cheng J.-F."/>
            <person name="Dominguez A."/>
            <person name="Elias M."/>
            <person name="Eslava A.P."/>
            <person name="Glaser F."/>
            <person name="Grimwood J."/>
            <person name="Gutierrez G."/>
            <person name="Heitman J."/>
            <person name="Henrissat B."/>
            <person name="Iturriaga E.A."/>
            <person name="Lang B.F."/>
            <person name="Lavin J.L."/>
            <person name="Lee S."/>
            <person name="Li W."/>
            <person name="Lindquist E."/>
            <person name="Lopez-Garcia S."/>
            <person name="Luque E.M."/>
            <person name="Marcos A.T."/>
            <person name="Martin J."/>
            <person name="Mccluskey K."/>
            <person name="Medina H.R."/>
            <person name="Miralles-Duran A."/>
            <person name="Miyazaki A."/>
            <person name="Munoz-Torres E."/>
            <person name="Oguiza J.A."/>
            <person name="Ohm R."/>
            <person name="Olmedo M."/>
            <person name="Orejas M."/>
            <person name="Ortiz-Castellanos L."/>
            <person name="Pisabarro A.G."/>
            <person name="Rodriguez-Romero J."/>
            <person name="Ruiz-Herrera J."/>
            <person name="Ruiz-Vazquez R."/>
            <person name="Sanz C."/>
            <person name="Schackwitz W."/>
            <person name="Schmutz J."/>
            <person name="Shahriari M."/>
            <person name="Shelest E."/>
            <person name="Silva-Franco F."/>
            <person name="Soanes D."/>
            <person name="Syed K."/>
            <person name="Tagua V.G."/>
            <person name="Talbot N.J."/>
            <person name="Thon M."/>
            <person name="De Vries R.P."/>
            <person name="Wiebenga A."/>
            <person name="Yadav J.S."/>
            <person name="Braun E.L."/>
            <person name="Baker S."/>
            <person name="Garre V."/>
            <person name="Horwitz B."/>
            <person name="Torres-Martinez S."/>
            <person name="Idnurm A."/>
            <person name="Herrera-Estrella A."/>
            <person name="Gabaldon T."/>
            <person name="Grigoriev I.V."/>
        </authorList>
    </citation>
    <scope>NUCLEOTIDE SEQUENCE [LARGE SCALE GENOMIC DNA]</scope>
    <source>
        <strain evidence="1 2">CBS 277.49</strain>
    </source>
</reference>
<dbReference type="Proteomes" id="UP000077051">
    <property type="component" value="Unassembled WGS sequence"/>
</dbReference>
<name>A0A162QFQ1_MUCCL</name>
<organism evidence="1 2">
    <name type="scientific">Mucor lusitanicus CBS 277.49</name>
    <dbReference type="NCBI Taxonomy" id="747725"/>
    <lineage>
        <taxon>Eukaryota</taxon>
        <taxon>Fungi</taxon>
        <taxon>Fungi incertae sedis</taxon>
        <taxon>Mucoromycota</taxon>
        <taxon>Mucoromycotina</taxon>
        <taxon>Mucoromycetes</taxon>
        <taxon>Mucorales</taxon>
        <taxon>Mucorineae</taxon>
        <taxon>Mucoraceae</taxon>
        <taxon>Mucor</taxon>
    </lineage>
</organism>